<dbReference type="EMBL" id="BGZK01002236">
    <property type="protein sequence ID" value="GBP92083.1"/>
    <property type="molecule type" value="Genomic_DNA"/>
</dbReference>
<dbReference type="Proteomes" id="UP000299102">
    <property type="component" value="Unassembled WGS sequence"/>
</dbReference>
<keyword evidence="2" id="KW-1185">Reference proteome</keyword>
<proteinExistence type="predicted"/>
<comment type="caution">
    <text evidence="1">The sequence shown here is derived from an EMBL/GenBank/DDBJ whole genome shotgun (WGS) entry which is preliminary data.</text>
</comment>
<evidence type="ECO:0000313" key="1">
    <source>
        <dbReference type="EMBL" id="GBP92083.1"/>
    </source>
</evidence>
<evidence type="ECO:0000313" key="2">
    <source>
        <dbReference type="Proteomes" id="UP000299102"/>
    </source>
</evidence>
<dbReference type="OrthoDB" id="418748at2759"/>
<gene>
    <name evidence="1" type="ORF">EVAR_66397_1</name>
</gene>
<reference evidence="1 2" key="1">
    <citation type="journal article" date="2019" name="Commun. Biol.">
        <title>The bagworm genome reveals a unique fibroin gene that provides high tensile strength.</title>
        <authorList>
            <person name="Kono N."/>
            <person name="Nakamura H."/>
            <person name="Ohtoshi R."/>
            <person name="Tomita M."/>
            <person name="Numata K."/>
            <person name="Arakawa K."/>
        </authorList>
    </citation>
    <scope>NUCLEOTIDE SEQUENCE [LARGE SCALE GENOMIC DNA]</scope>
</reference>
<dbReference type="AlphaFoldDB" id="A0A4C1ZYX9"/>
<name>A0A4C1ZYX9_EUMVA</name>
<sequence>MIDDENDDEIAMDEIIKALKHMIAGRTLGYDKVSPEMLKAGGGRMEILLQTSSHKMIDGFQLSVRVRYAKISPRENLLPLPNPLGNGLTSEDAHLTPYLTHERRGYEINKYNNASKWWHIRERPNFKYSKLTSLHEKIDDGCRGRTIEPIPMHRKRAHGLGPIPLSESTVGLGLVVTAAHRQSQEQRSHQRVTGDEEGMGHLMEGRGLGCLAGGSCRVYLCASFLYRYCHCIGNDCPQHPPIRTGAVWSVRGSNNLIPRKKIMGGHASARGD</sequence>
<accession>A0A4C1ZYX9</accession>
<protein>
    <submittedName>
        <fullName evidence="1">Uncharacterized protein</fullName>
    </submittedName>
</protein>
<organism evidence="1 2">
    <name type="scientific">Eumeta variegata</name>
    <name type="common">Bagworm moth</name>
    <name type="synonym">Eumeta japonica</name>
    <dbReference type="NCBI Taxonomy" id="151549"/>
    <lineage>
        <taxon>Eukaryota</taxon>
        <taxon>Metazoa</taxon>
        <taxon>Ecdysozoa</taxon>
        <taxon>Arthropoda</taxon>
        <taxon>Hexapoda</taxon>
        <taxon>Insecta</taxon>
        <taxon>Pterygota</taxon>
        <taxon>Neoptera</taxon>
        <taxon>Endopterygota</taxon>
        <taxon>Lepidoptera</taxon>
        <taxon>Glossata</taxon>
        <taxon>Ditrysia</taxon>
        <taxon>Tineoidea</taxon>
        <taxon>Psychidae</taxon>
        <taxon>Oiketicinae</taxon>
        <taxon>Eumeta</taxon>
    </lineage>
</organism>